<evidence type="ECO:0000313" key="6">
    <source>
        <dbReference type="Proteomes" id="UP000255014"/>
    </source>
</evidence>
<dbReference type="Gene3D" id="1.20.1250.20">
    <property type="entry name" value="MFS general substrate transporter like domains"/>
    <property type="match status" value="1"/>
</dbReference>
<dbReference type="GO" id="GO:0022857">
    <property type="term" value="F:transmembrane transporter activity"/>
    <property type="evidence" value="ECO:0007669"/>
    <property type="project" value="InterPro"/>
</dbReference>
<organism evidence="5 6">
    <name type="scientific">Bordetella pertussis</name>
    <dbReference type="NCBI Taxonomy" id="520"/>
    <lineage>
        <taxon>Bacteria</taxon>
        <taxon>Pseudomonadati</taxon>
        <taxon>Pseudomonadota</taxon>
        <taxon>Betaproteobacteria</taxon>
        <taxon>Burkholderiales</taxon>
        <taxon>Alcaligenaceae</taxon>
        <taxon>Bordetella</taxon>
    </lineage>
</organism>
<dbReference type="SUPFAM" id="SSF103473">
    <property type="entry name" value="MFS general substrate transporter"/>
    <property type="match status" value="1"/>
</dbReference>
<proteinExistence type="predicted"/>
<evidence type="ECO:0000256" key="4">
    <source>
        <dbReference type="SAM" id="Phobius"/>
    </source>
</evidence>
<reference evidence="5 6" key="1">
    <citation type="submission" date="2018-06" db="EMBL/GenBank/DDBJ databases">
        <authorList>
            <consortium name="Pathogen Informatics"/>
            <person name="Doyle S."/>
        </authorList>
    </citation>
    <scope>NUCLEOTIDE SEQUENCE [LARGE SCALE GENOMIC DNA]</scope>
    <source>
        <strain evidence="5 6">NCTC10911</strain>
    </source>
</reference>
<feature type="transmembrane region" description="Helical" evidence="4">
    <location>
        <begin position="64"/>
        <end position="82"/>
    </location>
</feature>
<evidence type="ECO:0000256" key="1">
    <source>
        <dbReference type="ARBA" id="ARBA00022692"/>
    </source>
</evidence>
<dbReference type="InterPro" id="IPR036259">
    <property type="entry name" value="MFS_trans_sf"/>
</dbReference>
<dbReference type="InterPro" id="IPR011701">
    <property type="entry name" value="MFS"/>
</dbReference>
<dbReference type="AlphaFoldDB" id="A0A0E8D322"/>
<evidence type="ECO:0000256" key="2">
    <source>
        <dbReference type="ARBA" id="ARBA00022989"/>
    </source>
</evidence>
<keyword evidence="1 4" id="KW-0812">Transmembrane</keyword>
<evidence type="ECO:0000313" key="5">
    <source>
        <dbReference type="EMBL" id="SUV65303.1"/>
    </source>
</evidence>
<accession>A0A0E8D322</accession>
<protein>
    <submittedName>
        <fullName evidence="5">Major Facilitator Superfamily</fullName>
    </submittedName>
</protein>
<evidence type="ECO:0000256" key="3">
    <source>
        <dbReference type="ARBA" id="ARBA00023136"/>
    </source>
</evidence>
<sequence length="113" mass="11367">MVGLAGFCSGVAAPSRDMLIRRVTPKGATGSVYGLVYSGMDVGSALGPLGFGLLLDAGMAHGPWVGAGVAFAAAALLAQWIAMQARRTALNAAIGAPCGRRPAARFRSCCATD</sequence>
<keyword evidence="2 4" id="KW-1133">Transmembrane helix</keyword>
<gene>
    <name evidence="5" type="ORF">NCTC10911_02350</name>
</gene>
<dbReference type="Pfam" id="PF07690">
    <property type="entry name" value="MFS_1"/>
    <property type="match status" value="1"/>
</dbReference>
<dbReference type="EMBL" id="UFTT01000002">
    <property type="protein sequence ID" value="SUV65303.1"/>
    <property type="molecule type" value="Genomic_DNA"/>
</dbReference>
<keyword evidence="3 4" id="KW-0472">Membrane</keyword>
<dbReference type="Proteomes" id="UP000255014">
    <property type="component" value="Unassembled WGS sequence"/>
</dbReference>
<name>A0A0E8D322_BORPT</name>